<dbReference type="InterPro" id="IPR052820">
    <property type="entry name" value="PhiA_domain"/>
</dbReference>
<feature type="chain" id="PRO_5021994174" description="Ubiquitin 3 binding protein But2 C-terminal domain-containing protein" evidence="1">
    <location>
        <begin position="17"/>
        <end position="117"/>
    </location>
</feature>
<evidence type="ECO:0008006" key="4">
    <source>
        <dbReference type="Google" id="ProtNLM"/>
    </source>
</evidence>
<accession>A0A553HUA9</accession>
<dbReference type="OrthoDB" id="5430620at2759"/>
<reference evidence="3" key="1">
    <citation type="submission" date="2019-06" db="EMBL/GenBank/DDBJ databases">
        <title>Draft genome sequence of the griseofulvin-producing fungus Xylaria cubensis strain G536.</title>
        <authorList>
            <person name="Mead M.E."/>
            <person name="Raja H.A."/>
            <person name="Steenwyk J.L."/>
            <person name="Knowles S.L."/>
            <person name="Oberlies N.H."/>
            <person name="Rokas A."/>
        </authorList>
    </citation>
    <scope>NUCLEOTIDE SEQUENCE [LARGE SCALE GENOMIC DNA]</scope>
    <source>
        <strain evidence="3">G536</strain>
    </source>
</reference>
<evidence type="ECO:0000313" key="2">
    <source>
        <dbReference type="EMBL" id="TRX91507.1"/>
    </source>
</evidence>
<sequence>MRFALNLIAYPFAVLAASNSKERQSGLDGPFTASVCSPNIINTAINASGGKFYINKPTKTYCPSGVNGLDCSKFNGSETVFVPGYDNRLGFDVTVPGGQQGRLSIQFTPVEIPDPIN</sequence>
<name>A0A553HUA9_9PEZI</name>
<dbReference type="PANTHER" id="PTHR42047:SF1">
    <property type="entry name" value="PROTEIN, PUTATIVE (AFU_ORTHOLOGUE AFUA_6G03560)-RELATED"/>
    <property type="match status" value="1"/>
</dbReference>
<gene>
    <name evidence="2" type="ORF">FHL15_007512</name>
</gene>
<evidence type="ECO:0000313" key="3">
    <source>
        <dbReference type="Proteomes" id="UP000319160"/>
    </source>
</evidence>
<comment type="caution">
    <text evidence="2">The sequence shown here is derived from an EMBL/GenBank/DDBJ whole genome shotgun (WGS) entry which is preliminary data.</text>
</comment>
<keyword evidence="3" id="KW-1185">Reference proteome</keyword>
<protein>
    <recommendedName>
        <fullName evidence="4">Ubiquitin 3 binding protein But2 C-terminal domain-containing protein</fullName>
    </recommendedName>
</protein>
<dbReference type="AlphaFoldDB" id="A0A553HUA9"/>
<keyword evidence="1" id="KW-0732">Signal</keyword>
<organism evidence="2 3">
    <name type="scientific">Xylaria flabelliformis</name>
    <dbReference type="NCBI Taxonomy" id="2512241"/>
    <lineage>
        <taxon>Eukaryota</taxon>
        <taxon>Fungi</taxon>
        <taxon>Dikarya</taxon>
        <taxon>Ascomycota</taxon>
        <taxon>Pezizomycotina</taxon>
        <taxon>Sordariomycetes</taxon>
        <taxon>Xylariomycetidae</taxon>
        <taxon>Xylariales</taxon>
        <taxon>Xylariaceae</taxon>
        <taxon>Xylaria</taxon>
    </lineage>
</organism>
<evidence type="ECO:0000256" key="1">
    <source>
        <dbReference type="SAM" id="SignalP"/>
    </source>
</evidence>
<feature type="signal peptide" evidence="1">
    <location>
        <begin position="1"/>
        <end position="16"/>
    </location>
</feature>
<proteinExistence type="predicted"/>
<dbReference type="Proteomes" id="UP000319160">
    <property type="component" value="Unassembled WGS sequence"/>
</dbReference>
<dbReference type="EMBL" id="VFLP01000044">
    <property type="protein sequence ID" value="TRX91507.1"/>
    <property type="molecule type" value="Genomic_DNA"/>
</dbReference>
<dbReference type="PANTHER" id="PTHR42047">
    <property type="entry name" value="PROTEIN, PUTATIVE (AFU_ORTHOLOGUE AFUA_6G03560)-RELATED"/>
    <property type="match status" value="1"/>
</dbReference>